<comment type="cofactor">
    <cofactor evidence="1">
        <name>Zn(2+)</name>
        <dbReference type="ChEBI" id="CHEBI:29105"/>
    </cofactor>
</comment>
<keyword evidence="4" id="KW-0378">Hydrolase</keyword>
<evidence type="ECO:0000256" key="2">
    <source>
        <dbReference type="ARBA" id="ARBA00007749"/>
    </source>
</evidence>
<proteinExistence type="inferred from homology"/>
<organism evidence="6 7">
    <name type="scientific">Sulfoacidibacillus thermotolerans</name>
    <name type="common">Acidibacillus sulfuroxidans</name>
    <dbReference type="NCBI Taxonomy" id="1765684"/>
    <lineage>
        <taxon>Bacteria</taxon>
        <taxon>Bacillati</taxon>
        <taxon>Bacillota</taxon>
        <taxon>Bacilli</taxon>
        <taxon>Bacillales</taxon>
        <taxon>Alicyclobacillaceae</taxon>
        <taxon>Sulfoacidibacillus</taxon>
    </lineage>
</organism>
<evidence type="ECO:0000313" key="6">
    <source>
        <dbReference type="EMBL" id="PWI56928.1"/>
    </source>
</evidence>
<dbReference type="Proteomes" id="UP000245380">
    <property type="component" value="Unassembled WGS sequence"/>
</dbReference>
<evidence type="ECO:0008006" key="8">
    <source>
        <dbReference type="Google" id="ProtNLM"/>
    </source>
</evidence>
<keyword evidence="7" id="KW-1185">Reference proteome</keyword>
<dbReference type="PANTHER" id="PTHR42978:SF7">
    <property type="entry name" value="METALLO-HYDROLASE RV2300C-RELATED"/>
    <property type="match status" value="1"/>
</dbReference>
<protein>
    <recommendedName>
        <fullName evidence="8">Metallo-beta-lactamase domain-containing protein</fullName>
    </recommendedName>
</protein>
<reference evidence="6 7" key="1">
    <citation type="submission" date="2016-11" db="EMBL/GenBank/DDBJ databases">
        <title>Comparative genomics of Acidibacillus ferroxidans species.</title>
        <authorList>
            <person name="Oliveira G."/>
            <person name="Nunes G."/>
            <person name="Oliveira R."/>
            <person name="Araujo F."/>
            <person name="Salim A."/>
            <person name="Scholte L."/>
            <person name="Morais D."/>
            <person name="Nancucheo I."/>
            <person name="Johnson D.B."/>
            <person name="Grail B."/>
            <person name="Bittencourt J."/>
            <person name="Valadares R."/>
        </authorList>
    </citation>
    <scope>NUCLEOTIDE SEQUENCE [LARGE SCALE GENOMIC DNA]</scope>
    <source>
        <strain evidence="6 7">Y002</strain>
    </source>
</reference>
<keyword evidence="5" id="KW-0862">Zinc</keyword>
<dbReference type="GO" id="GO:0016787">
    <property type="term" value="F:hydrolase activity"/>
    <property type="evidence" value="ECO:0007669"/>
    <property type="project" value="UniProtKB-KW"/>
</dbReference>
<dbReference type="AlphaFoldDB" id="A0A2U3D6L1"/>
<dbReference type="RefSeq" id="WP_109431256.1">
    <property type="nucleotide sequence ID" value="NZ_MPDK01000022.1"/>
</dbReference>
<evidence type="ECO:0000256" key="5">
    <source>
        <dbReference type="ARBA" id="ARBA00022833"/>
    </source>
</evidence>
<comment type="caution">
    <text evidence="6">The sequence shown here is derived from an EMBL/GenBank/DDBJ whole genome shotgun (WGS) entry which is preliminary data.</text>
</comment>
<evidence type="ECO:0000256" key="1">
    <source>
        <dbReference type="ARBA" id="ARBA00001947"/>
    </source>
</evidence>
<gene>
    <name evidence="6" type="ORF">BM613_11015</name>
</gene>
<dbReference type="Gene3D" id="3.60.15.10">
    <property type="entry name" value="Ribonuclease Z/Hydroxyacylglutathione hydrolase-like"/>
    <property type="match status" value="1"/>
</dbReference>
<dbReference type="SUPFAM" id="SSF56281">
    <property type="entry name" value="Metallo-hydrolase/oxidoreductase"/>
    <property type="match status" value="1"/>
</dbReference>
<dbReference type="EMBL" id="MPDK01000022">
    <property type="protein sequence ID" value="PWI56928.1"/>
    <property type="molecule type" value="Genomic_DNA"/>
</dbReference>
<dbReference type="InterPro" id="IPR036866">
    <property type="entry name" value="RibonucZ/Hydroxyglut_hydro"/>
</dbReference>
<accession>A0A2U3D6L1</accession>
<evidence type="ECO:0000256" key="4">
    <source>
        <dbReference type="ARBA" id="ARBA00022801"/>
    </source>
</evidence>
<name>A0A2U3D6L1_SULT2</name>
<sequence>MEDKEWQARNRLPFPFEPIDLFSEVHQATSSGVQLQRIRETAPHFQTWFRKTGQVSAFYSYDLITLPYPTRYGLWRATQNPAPFLWFTNRMFLVQWKAHGKTWTLLSEPTDYERAANTPYYANLIDKYGTYVSNRLLAKRHGTVESHLAALGLRPEDIDFITYDHLHTQDIRRWLGTTKPQADWEQNEPLSPYFPNAKLIVQRKEWDLLQTLHPLQKIWYQPATFRDIPRERILLIDGDVLLGPGAALIWTPGHTEGNHSLVVNTETGIWVSSENAISAECLTPGDSSLPGLRNYSKTTGLEVVINGNTLEYTARQYNSLVLEKELADPVPTNSQIRQFFPSSEWTSHPLALGLKPSFRHLRVALGKIEIPSDHT</sequence>
<dbReference type="PANTHER" id="PTHR42978">
    <property type="entry name" value="QUORUM-QUENCHING LACTONASE YTNP-RELATED-RELATED"/>
    <property type="match status" value="1"/>
</dbReference>
<dbReference type="InterPro" id="IPR051013">
    <property type="entry name" value="MBL_superfamily_lactonases"/>
</dbReference>
<evidence type="ECO:0000313" key="7">
    <source>
        <dbReference type="Proteomes" id="UP000245380"/>
    </source>
</evidence>
<keyword evidence="3" id="KW-0479">Metal-binding</keyword>
<comment type="similarity">
    <text evidence="2">Belongs to the metallo-beta-lactamase superfamily.</text>
</comment>
<dbReference type="GO" id="GO:0046872">
    <property type="term" value="F:metal ion binding"/>
    <property type="evidence" value="ECO:0007669"/>
    <property type="project" value="UniProtKB-KW"/>
</dbReference>
<dbReference type="OrthoDB" id="9802897at2"/>
<evidence type="ECO:0000256" key="3">
    <source>
        <dbReference type="ARBA" id="ARBA00022723"/>
    </source>
</evidence>